<dbReference type="Proteomes" id="UP000434172">
    <property type="component" value="Unassembled WGS sequence"/>
</dbReference>
<dbReference type="PANTHER" id="PTHR36978:SF4">
    <property type="entry name" value="P-LOOP CONTAINING NUCLEOSIDE TRIPHOSPHATE HYDROLASE PROTEIN"/>
    <property type="match status" value="1"/>
</dbReference>
<proteinExistence type="predicted"/>
<dbReference type="OrthoDB" id="408152at2759"/>
<keyword evidence="1" id="KW-0812">Transmembrane</keyword>
<keyword evidence="3" id="KW-1185">Reference proteome</keyword>
<dbReference type="Gene3D" id="3.40.50.300">
    <property type="entry name" value="P-loop containing nucleotide triphosphate hydrolases"/>
    <property type="match status" value="1"/>
</dbReference>
<dbReference type="SUPFAM" id="SSF52540">
    <property type="entry name" value="P-loop containing nucleoside triphosphate hydrolases"/>
    <property type="match status" value="1"/>
</dbReference>
<dbReference type="EMBL" id="WOWK01000113">
    <property type="protein sequence ID" value="KAF0318291.1"/>
    <property type="molecule type" value="Genomic_DNA"/>
</dbReference>
<dbReference type="Pfam" id="PF17784">
    <property type="entry name" value="Sulfotransfer_4"/>
    <property type="match status" value="1"/>
</dbReference>
<protein>
    <submittedName>
        <fullName evidence="2">Nad dependent epimerase</fullName>
    </submittedName>
</protein>
<evidence type="ECO:0000313" key="3">
    <source>
        <dbReference type="Proteomes" id="UP000434172"/>
    </source>
</evidence>
<dbReference type="AlphaFoldDB" id="A0A8H3W337"/>
<organism evidence="2 3">
    <name type="scientific">Colletotrichum asianum</name>
    <dbReference type="NCBI Taxonomy" id="702518"/>
    <lineage>
        <taxon>Eukaryota</taxon>
        <taxon>Fungi</taxon>
        <taxon>Dikarya</taxon>
        <taxon>Ascomycota</taxon>
        <taxon>Pezizomycotina</taxon>
        <taxon>Sordariomycetes</taxon>
        <taxon>Hypocreomycetidae</taxon>
        <taxon>Glomerellales</taxon>
        <taxon>Glomerellaceae</taxon>
        <taxon>Colletotrichum</taxon>
        <taxon>Colletotrichum gloeosporioides species complex</taxon>
    </lineage>
</organism>
<evidence type="ECO:0000256" key="1">
    <source>
        <dbReference type="SAM" id="Phobius"/>
    </source>
</evidence>
<dbReference type="InterPro" id="IPR040632">
    <property type="entry name" value="Sulfotransfer_4"/>
</dbReference>
<evidence type="ECO:0000313" key="2">
    <source>
        <dbReference type="EMBL" id="KAF0318291.1"/>
    </source>
</evidence>
<feature type="transmembrane region" description="Helical" evidence="1">
    <location>
        <begin position="256"/>
        <end position="273"/>
    </location>
</feature>
<dbReference type="InterPro" id="IPR027417">
    <property type="entry name" value="P-loop_NTPase"/>
</dbReference>
<reference evidence="2 3" key="1">
    <citation type="submission" date="2019-12" db="EMBL/GenBank/DDBJ databases">
        <title>A genome sequence resource for the geographically widespread anthracnose pathogen Colletotrichum asianum.</title>
        <authorList>
            <person name="Meng Y."/>
        </authorList>
    </citation>
    <scope>NUCLEOTIDE SEQUENCE [LARGE SCALE GENOMIC DNA]</scope>
    <source>
        <strain evidence="2 3">ICMP 18580</strain>
    </source>
</reference>
<comment type="caution">
    <text evidence="2">The sequence shown here is derived from an EMBL/GenBank/DDBJ whole genome shotgun (WGS) entry which is preliminary data.</text>
</comment>
<gene>
    <name evidence="2" type="ORF">GQ607_014528</name>
</gene>
<keyword evidence="1" id="KW-0472">Membrane</keyword>
<name>A0A8H3W337_9PEZI</name>
<keyword evidence="1" id="KW-1133">Transmembrane helix</keyword>
<accession>A0A8H3W337</accession>
<sequence>MATKSDAPAPQPKEMKVLSLGMTRTGSASITQALTILGYDGVHHGIQAISSPREWTLFSAAADSTFPTLPTYTGAPFPRGSWDSLFGKYEAVTDMGSFFAVQLIHAYPEAKVILVEREVDSWFQSMDEAIFKTTWGWRADLIIDYLGPRWGLAGGQTLRKILLGFYGVRNVNEMRAIAKERYKRHYAEVRAAVPKERLLEFNLKEGWEPLCNFLGKDVPEGVAFPVANKRQEHLDRVRTRQNRFFKLAIFVGLRKTLPWVLGVGAVAAGVYLMKPKWALDMFENALKTIQTHLRSLNL</sequence>
<dbReference type="PANTHER" id="PTHR36978">
    <property type="entry name" value="P-LOOP CONTAINING NUCLEOTIDE TRIPHOSPHATE HYDROLASE"/>
    <property type="match status" value="1"/>
</dbReference>